<name>A0A5J4VAH7_9EUKA</name>
<dbReference type="OrthoDB" id="108321at2759"/>
<sequence>MMQGFINSTELNEDLYAVQVDRENCRCNTCLQVAYFVLDSAKMHFIKGDTDSLKWAISGNINRGPEQLFEEVIKDQGFYDRYKDQPLSTNITIAIDALESLHIDWHAIFKSIWEAAIKYACESKLCH</sequence>
<dbReference type="AlphaFoldDB" id="A0A5J4VAH7"/>
<proteinExistence type="predicted"/>
<protein>
    <submittedName>
        <fullName evidence="1">Uncharacterized protein</fullName>
    </submittedName>
</protein>
<gene>
    <name evidence="1" type="ORF">EZS28_025131</name>
</gene>
<organism evidence="1 2">
    <name type="scientific">Streblomastix strix</name>
    <dbReference type="NCBI Taxonomy" id="222440"/>
    <lineage>
        <taxon>Eukaryota</taxon>
        <taxon>Metamonada</taxon>
        <taxon>Preaxostyla</taxon>
        <taxon>Oxymonadida</taxon>
        <taxon>Streblomastigidae</taxon>
        <taxon>Streblomastix</taxon>
    </lineage>
</organism>
<evidence type="ECO:0000313" key="2">
    <source>
        <dbReference type="Proteomes" id="UP000324800"/>
    </source>
</evidence>
<accession>A0A5J4VAH7</accession>
<comment type="caution">
    <text evidence="1">The sequence shown here is derived from an EMBL/GenBank/DDBJ whole genome shotgun (WGS) entry which is preliminary data.</text>
</comment>
<dbReference type="Proteomes" id="UP000324800">
    <property type="component" value="Unassembled WGS sequence"/>
</dbReference>
<dbReference type="EMBL" id="SNRW01008557">
    <property type="protein sequence ID" value="KAA6379344.1"/>
    <property type="molecule type" value="Genomic_DNA"/>
</dbReference>
<reference evidence="1 2" key="1">
    <citation type="submission" date="2019-03" db="EMBL/GenBank/DDBJ databases">
        <title>Single cell metagenomics reveals metabolic interactions within the superorganism composed of flagellate Streblomastix strix and complex community of Bacteroidetes bacteria on its surface.</title>
        <authorList>
            <person name="Treitli S.C."/>
            <person name="Kolisko M."/>
            <person name="Husnik F."/>
            <person name="Keeling P."/>
            <person name="Hampl V."/>
        </authorList>
    </citation>
    <scope>NUCLEOTIDE SEQUENCE [LARGE SCALE GENOMIC DNA]</scope>
    <source>
        <strain evidence="1">ST1C</strain>
    </source>
</reference>
<evidence type="ECO:0000313" key="1">
    <source>
        <dbReference type="EMBL" id="KAA6379344.1"/>
    </source>
</evidence>